<organism evidence="3 4">
    <name type="scientific">Methylobacterium hispanicum</name>
    <dbReference type="NCBI Taxonomy" id="270350"/>
    <lineage>
        <taxon>Bacteria</taxon>
        <taxon>Pseudomonadati</taxon>
        <taxon>Pseudomonadota</taxon>
        <taxon>Alphaproteobacteria</taxon>
        <taxon>Hyphomicrobiales</taxon>
        <taxon>Methylobacteriaceae</taxon>
        <taxon>Methylobacterium</taxon>
    </lineage>
</organism>
<evidence type="ECO:0000313" key="4">
    <source>
        <dbReference type="Proteomes" id="UP001055247"/>
    </source>
</evidence>
<dbReference type="GO" id="GO:0047661">
    <property type="term" value="F:amino-acid racemase activity"/>
    <property type="evidence" value="ECO:0007669"/>
    <property type="project" value="InterPro"/>
</dbReference>
<comment type="similarity">
    <text evidence="1">Belongs to the aspartate/glutamate racemases family.</text>
</comment>
<dbReference type="InterPro" id="IPR001920">
    <property type="entry name" value="Asp/Glu_race"/>
</dbReference>
<dbReference type="Gene3D" id="3.40.50.1860">
    <property type="match status" value="2"/>
</dbReference>
<dbReference type="InterPro" id="IPR004380">
    <property type="entry name" value="Asp_race"/>
</dbReference>
<dbReference type="Pfam" id="PF01177">
    <property type="entry name" value="Asp_Glu_race"/>
    <property type="match status" value="1"/>
</dbReference>
<keyword evidence="2" id="KW-0413">Isomerase</keyword>
<dbReference type="PANTHER" id="PTHR21198">
    <property type="entry name" value="GLUTAMATE RACEMASE"/>
    <property type="match status" value="1"/>
</dbReference>
<name>A0AAV4ZG78_9HYPH</name>
<reference evidence="3" key="1">
    <citation type="journal article" date="2016" name="Front. Microbiol.">
        <title>Genome Sequence of the Piezophilic, Mesophilic Sulfate-Reducing Bacterium Desulfovibrio indicus J2T.</title>
        <authorList>
            <person name="Cao J."/>
            <person name="Maignien L."/>
            <person name="Shao Z."/>
            <person name="Alain K."/>
            <person name="Jebbar M."/>
        </authorList>
    </citation>
    <scope>NUCLEOTIDE SEQUENCE</scope>
    <source>
        <strain evidence="3">DSM 16372</strain>
    </source>
</reference>
<evidence type="ECO:0000313" key="3">
    <source>
        <dbReference type="EMBL" id="GJD87426.1"/>
    </source>
</evidence>
<dbReference type="NCBIfam" id="TIGR00035">
    <property type="entry name" value="asp_race"/>
    <property type="match status" value="1"/>
</dbReference>
<proteinExistence type="inferred from homology"/>
<dbReference type="EMBL" id="BPQO01000003">
    <property type="protein sequence ID" value="GJD87426.1"/>
    <property type="molecule type" value="Genomic_DNA"/>
</dbReference>
<evidence type="ECO:0000256" key="2">
    <source>
        <dbReference type="ARBA" id="ARBA00023235"/>
    </source>
</evidence>
<dbReference type="AlphaFoldDB" id="A0AAV4ZG78"/>
<comment type="caution">
    <text evidence="3">The sequence shown here is derived from an EMBL/GenBank/DDBJ whole genome shotgun (WGS) entry which is preliminary data.</text>
</comment>
<protein>
    <submittedName>
        <fullName evidence="3">Aspartate racemase</fullName>
    </submittedName>
</protein>
<dbReference type="RefSeq" id="WP_066922126.1">
    <property type="nucleotide sequence ID" value="NZ_BPQO01000003.1"/>
</dbReference>
<evidence type="ECO:0000256" key="1">
    <source>
        <dbReference type="ARBA" id="ARBA00007847"/>
    </source>
</evidence>
<gene>
    <name evidence="3" type="ORF">BHAOGJBA_0929</name>
</gene>
<sequence length="236" mass="24724">MLGVLGGMGPMATVDFMAKVVRNTPAACDQDHIPMVVCSASDIPDRNAALRGEGADPLPAMRDALRRLEAAGATCIAIPCNTAHMWHCALQYATPVLILHIVDAVTFELTARKGDCIGVLGTTSTIEGRLYQERLSYKGLSCRAPDAAGQEEVMRAIRLVKAGQLAEATEILQAQAEALVAAGCSQVVMACTEIPVALASVEGTLRTKLVDATEALARACVRACKTDAASEIAFAA</sequence>
<accession>A0AAV4ZG78</accession>
<dbReference type="InterPro" id="IPR015942">
    <property type="entry name" value="Asp/Glu/hydantoin_racemase"/>
</dbReference>
<dbReference type="Proteomes" id="UP001055247">
    <property type="component" value="Unassembled WGS sequence"/>
</dbReference>
<dbReference type="PANTHER" id="PTHR21198:SF7">
    <property type="entry name" value="ASPARTATE-GLUTAMATE RACEMASE FAMILY"/>
    <property type="match status" value="1"/>
</dbReference>
<dbReference type="SUPFAM" id="SSF53681">
    <property type="entry name" value="Aspartate/glutamate racemase"/>
    <property type="match status" value="2"/>
</dbReference>
<keyword evidence="4" id="KW-1185">Reference proteome</keyword>
<reference evidence="3" key="2">
    <citation type="submission" date="2021-08" db="EMBL/GenBank/DDBJ databases">
        <authorList>
            <person name="Tani A."/>
            <person name="Ola A."/>
            <person name="Ogura Y."/>
            <person name="Katsura K."/>
            <person name="Hayashi T."/>
        </authorList>
    </citation>
    <scope>NUCLEOTIDE SEQUENCE</scope>
    <source>
        <strain evidence="3">DSM 16372</strain>
    </source>
</reference>